<feature type="domain" description="Reverse transcriptase" evidence="3">
    <location>
        <begin position="1"/>
        <end position="267"/>
    </location>
</feature>
<dbReference type="InterPro" id="IPR000477">
    <property type="entry name" value="RT_dom"/>
</dbReference>
<feature type="region of interest" description="Disordered" evidence="2">
    <location>
        <begin position="407"/>
        <end position="436"/>
    </location>
</feature>
<evidence type="ECO:0000313" key="4">
    <source>
        <dbReference type="EMBL" id="MDI1437123.1"/>
    </source>
</evidence>
<dbReference type="PROSITE" id="PS50878">
    <property type="entry name" value="RT_POL"/>
    <property type="match status" value="1"/>
</dbReference>
<keyword evidence="4" id="KW-0695">RNA-directed DNA polymerase</keyword>
<protein>
    <submittedName>
        <fullName evidence="4">Reverse transcriptase domain-containing protein</fullName>
    </submittedName>
</protein>
<keyword evidence="5" id="KW-1185">Reference proteome</keyword>
<dbReference type="PANTHER" id="PTHR34047">
    <property type="entry name" value="NUCLEAR INTRON MATURASE 1, MITOCHONDRIAL-RELATED"/>
    <property type="match status" value="1"/>
</dbReference>
<evidence type="ECO:0000256" key="2">
    <source>
        <dbReference type="SAM" id="MobiDB-lite"/>
    </source>
</evidence>
<gene>
    <name evidence="4" type="ORF">QHF89_46890</name>
</gene>
<proteinExistence type="inferred from homology"/>
<dbReference type="GO" id="GO:0003964">
    <property type="term" value="F:RNA-directed DNA polymerase activity"/>
    <property type="evidence" value="ECO:0007669"/>
    <property type="project" value="UniProtKB-KW"/>
</dbReference>
<accession>A0ABT6P971</accession>
<evidence type="ECO:0000313" key="5">
    <source>
        <dbReference type="Proteomes" id="UP001160301"/>
    </source>
</evidence>
<keyword evidence="4" id="KW-0548">Nucleotidyltransferase</keyword>
<comment type="similarity">
    <text evidence="1">Belongs to the bacterial reverse transcriptase family.</text>
</comment>
<sequence>MLIPKPGHPGKFRPLGIPTVKDRVVQAALKNIMEPIFEADFYPISYGFRPGRSVHGALEQLTSFMCPQREDPTGKPRLPYQWAVEGDIKGCFDNIGHHGLMERLRLRVGDAKVNRLVLAFLKAGIMAQEQFLRTDGGTPQGGILSPLLANIALSVLDERYTRHTWPRRKPTLLTEPARILNRARKLRDMDKSSGKTVAVPVRYADDFIVLISVPPGPDQSDRAREAALAEKQAIAALLKENLGLELSEEKTLVTPVTQSLDFLGHRLGVRRYRRHGRAHCALVIPKSRTRRLRERVKDLFRRNTIGSSLDERLRLLNPMLRGWANFYRHANDAYRVFHGVDRYVWWTIFRWIQKKHDRPAMRALLHRYAVRRRGGSSIEWRDGATAPFRLSTVRTGSFRFAWQKPPRFADPSMESPVHNERCTPGSAGGARKPARR</sequence>
<dbReference type="Pfam" id="PF00078">
    <property type="entry name" value="RVT_1"/>
    <property type="match status" value="1"/>
</dbReference>
<evidence type="ECO:0000256" key="1">
    <source>
        <dbReference type="ARBA" id="ARBA00034120"/>
    </source>
</evidence>
<dbReference type="EMBL" id="JARZHI010000107">
    <property type="protein sequence ID" value="MDI1437123.1"/>
    <property type="molecule type" value="Genomic_DNA"/>
</dbReference>
<keyword evidence="4" id="KW-0808">Transferase</keyword>
<dbReference type="Pfam" id="PF08388">
    <property type="entry name" value="GIIM"/>
    <property type="match status" value="1"/>
</dbReference>
<dbReference type="InterPro" id="IPR043502">
    <property type="entry name" value="DNA/RNA_pol_sf"/>
</dbReference>
<dbReference type="Proteomes" id="UP001160301">
    <property type="component" value="Unassembled WGS sequence"/>
</dbReference>
<dbReference type="CDD" id="cd01651">
    <property type="entry name" value="RT_G2_intron"/>
    <property type="match status" value="1"/>
</dbReference>
<dbReference type="SUPFAM" id="SSF56672">
    <property type="entry name" value="DNA/RNA polymerases"/>
    <property type="match status" value="1"/>
</dbReference>
<evidence type="ECO:0000259" key="3">
    <source>
        <dbReference type="PROSITE" id="PS50878"/>
    </source>
</evidence>
<comment type="caution">
    <text evidence="4">The sequence shown here is derived from an EMBL/GenBank/DDBJ whole genome shotgun (WGS) entry which is preliminary data.</text>
</comment>
<organism evidence="4 5">
    <name type="scientific">Polyangium sorediatum</name>
    <dbReference type="NCBI Taxonomy" id="889274"/>
    <lineage>
        <taxon>Bacteria</taxon>
        <taxon>Pseudomonadati</taxon>
        <taxon>Myxococcota</taxon>
        <taxon>Polyangia</taxon>
        <taxon>Polyangiales</taxon>
        <taxon>Polyangiaceae</taxon>
        <taxon>Polyangium</taxon>
    </lineage>
</organism>
<dbReference type="InterPro" id="IPR013597">
    <property type="entry name" value="Mat_intron_G2"/>
</dbReference>
<name>A0ABT6P971_9BACT</name>
<dbReference type="PANTHER" id="PTHR34047:SF8">
    <property type="entry name" value="PROTEIN YKFC"/>
    <property type="match status" value="1"/>
</dbReference>
<reference evidence="4 5" key="1">
    <citation type="submission" date="2023-04" db="EMBL/GenBank/DDBJ databases">
        <title>The genome sequence of Polyangium sorediatum DSM14670.</title>
        <authorList>
            <person name="Zhang X."/>
        </authorList>
    </citation>
    <scope>NUCLEOTIDE SEQUENCE [LARGE SCALE GENOMIC DNA]</scope>
    <source>
        <strain evidence="4 5">DSM 14670</strain>
    </source>
</reference>
<dbReference type="InterPro" id="IPR051083">
    <property type="entry name" value="GrpII_Intron_Splice-Mob/Def"/>
</dbReference>